<feature type="region of interest" description="Disordered" evidence="4">
    <location>
        <begin position="503"/>
        <end position="551"/>
    </location>
</feature>
<dbReference type="PROSITE" id="PS50119">
    <property type="entry name" value="ZF_BBOX"/>
    <property type="match status" value="1"/>
</dbReference>
<dbReference type="Gene3D" id="1.25.10.10">
    <property type="entry name" value="Leucine-rich Repeat Variant"/>
    <property type="match status" value="1"/>
</dbReference>
<proteinExistence type="predicted"/>
<dbReference type="PANTHER" id="PTHR21386">
    <property type="entry name" value="INSCUTEABLE"/>
    <property type="match status" value="1"/>
</dbReference>
<feature type="domain" description="Lipoxygenase" evidence="6">
    <location>
        <begin position="815"/>
        <end position="967"/>
    </location>
</feature>
<dbReference type="CDD" id="cd19784">
    <property type="entry name" value="Bbox2_TRIM44"/>
    <property type="match status" value="1"/>
</dbReference>
<sequence>MHAIQVDSVQRWMEDLRHMTEVECMCVLQSKPIGVDEDAPGELIVSGTGAVGEHVTRDNLQTLLKRALVVSTELGKMFQRLEKGRWQRVHGTAVRVNCHVRSLIQEYSTARNAPPEMQKYEKSLLEKCMELNIITERCLHTEDEYFLKSMKEAIHEILTDVSDSFSHMIDMALANEIQVDGILCLADILTDGTCAEATRAEAAAVMAQITSPHHTSTQHLASFLESMQDIVTALINLCESASCGEVFLLASAALANITFFDSMACEILLQLNAVHILLQACKDRQRVDTPYSKDQVVTILANLSVLEQCTADVLEEKGIEQLLVLLNEKPSSSSASESAACERVQQKAAVTLARLSRDPLVAQTAIQLKAVPRLIELCRSPAERNNSDSVLVACLVSIVVREYEQTIRRTSLHNIGLILVNKRGNRVHFSERLRPRHSPSSPSSTAMDASRGCFDSCLNEDDLPQMDGTCDACEPDEPQSAALVCTLCRFAFCFSHGDKHSQSTGHQLQPYSDPDPQAESGAQKDRQGSENAAEGAEATSDDEQKPSLGANKRDTVTVERLKCKEHGQDGSLYCKHDQRIICVVCAVQGEHREHEIITLKEAYLWQKSKEGIDLLERTHEISEKIKAKWVSPDMSIEALEDYVNQQFDELHRLVRLEEWRVLHLVDLKEAFLTAQAAEKITEISVHTEKLQEEMDSITQQLSELDQVEQDGVAPMSLAPLLAARPLRPPEALVEPIPLEFCLDIHVKKNIGNIVWVKLEKDQGNHPWFCKHIKVQKPSGDCNVFPCYCWLVDTRLQMIREGTARLSQDDKDFQVHRKDELEFEQKKFRIKEFGLDKTEDYFESWKDIADIENIFQHCNIKSTLLENVMQDWNKDDMFGYQFLNGCNPAMISKCMQLPDKFPVTHEMVEGSLTRGHTLQEELQAGNIYIVDFEILKEVPAVSKERYLTAPICLLYKNELDQMLPIAIQDIKARGMEDVPKYYYRDDGMMIWEAINSFVSAVVKIYYGSDEAVQQDVEIQGFVKDVAFGMNNSDKFPKSLKTREQLVEYLTVVIFTASAQHAAVNFGQFDWYGWVPNSPSTMRKPPPQQKGQVDMKYIVESLPNRGSSREILATVWSLTRTESNERFLGMYPDMYFTEQPVKEAIKTFCHKLEKATKIIKSRNEELPLPYWYLSPDKIPNSVAI</sequence>
<dbReference type="InterPro" id="IPR036226">
    <property type="entry name" value="LipOase_C_sf"/>
</dbReference>
<dbReference type="SUPFAM" id="SSF48371">
    <property type="entry name" value="ARM repeat"/>
    <property type="match status" value="1"/>
</dbReference>
<dbReference type="Pfam" id="PF00643">
    <property type="entry name" value="zf-B_box"/>
    <property type="match status" value="1"/>
</dbReference>
<keyword evidence="2" id="KW-0862">Zinc</keyword>
<keyword evidence="1 3" id="KW-0479">Metal-binding</keyword>
<dbReference type="SMART" id="SM00336">
    <property type="entry name" value="BBOX"/>
    <property type="match status" value="1"/>
</dbReference>
<dbReference type="Gene3D" id="3.30.160.60">
    <property type="entry name" value="Classic Zinc Finger"/>
    <property type="match status" value="1"/>
</dbReference>
<dbReference type="GO" id="GO:0008093">
    <property type="term" value="F:cytoskeletal anchor activity"/>
    <property type="evidence" value="ECO:0007669"/>
    <property type="project" value="TreeGrafter"/>
</dbReference>
<dbReference type="Proteomes" id="UP000290572">
    <property type="component" value="Unassembled WGS sequence"/>
</dbReference>
<protein>
    <submittedName>
        <fullName evidence="7">Inscuteable-like protein</fullName>
    </submittedName>
</protein>
<dbReference type="Pfam" id="PF16748">
    <property type="entry name" value="INSC_LBD"/>
    <property type="match status" value="1"/>
</dbReference>
<dbReference type="Gene3D" id="1.20.245.10">
    <property type="entry name" value="Lipoxygenase-1, Domain 5"/>
    <property type="match status" value="2"/>
</dbReference>
<dbReference type="GO" id="GO:0045179">
    <property type="term" value="C:apical cortex"/>
    <property type="evidence" value="ECO:0007669"/>
    <property type="project" value="TreeGrafter"/>
</dbReference>
<dbReference type="Pfam" id="PF19427">
    <property type="entry name" value="Insc_C"/>
    <property type="match status" value="1"/>
</dbReference>
<dbReference type="InterPro" id="IPR045789">
    <property type="entry name" value="Insc_C"/>
</dbReference>
<dbReference type="InterPro" id="IPR013819">
    <property type="entry name" value="LipOase_C"/>
</dbReference>
<keyword evidence="8" id="KW-1185">Reference proteome</keyword>
<dbReference type="InterPro" id="IPR001024">
    <property type="entry name" value="PLAT/LH2_dom"/>
</dbReference>
<dbReference type="GO" id="GO:0045176">
    <property type="term" value="P:apical protein localization"/>
    <property type="evidence" value="ECO:0007669"/>
    <property type="project" value="TreeGrafter"/>
</dbReference>
<dbReference type="Gene3D" id="6.20.200.10">
    <property type="entry name" value="Inscuteable LGN-binding domain"/>
    <property type="match status" value="1"/>
</dbReference>
<dbReference type="InterPro" id="IPR039921">
    <property type="entry name" value="Inscuteable"/>
</dbReference>
<dbReference type="PANTHER" id="PTHR21386:SF0">
    <property type="entry name" value="PROTEIN INSCUTEABLE HOMOLOG"/>
    <property type="match status" value="1"/>
</dbReference>
<dbReference type="InterPro" id="IPR031938">
    <property type="entry name" value="INSC_LBD"/>
</dbReference>
<evidence type="ECO:0000259" key="5">
    <source>
        <dbReference type="PROSITE" id="PS50119"/>
    </source>
</evidence>
<dbReference type="GO" id="GO:0008270">
    <property type="term" value="F:zinc ion binding"/>
    <property type="evidence" value="ECO:0007669"/>
    <property type="project" value="UniProtKB-KW"/>
</dbReference>
<dbReference type="GO" id="GO:0008356">
    <property type="term" value="P:asymmetric cell division"/>
    <property type="evidence" value="ECO:0007669"/>
    <property type="project" value="InterPro"/>
</dbReference>
<dbReference type="PROSITE" id="PS51393">
    <property type="entry name" value="LIPOXYGENASE_3"/>
    <property type="match status" value="2"/>
</dbReference>
<dbReference type="Pfam" id="PF01477">
    <property type="entry name" value="PLAT"/>
    <property type="match status" value="1"/>
</dbReference>
<comment type="caution">
    <text evidence="7">The sequence shown here is derived from an EMBL/GenBank/DDBJ whole genome shotgun (WGS) entry which is preliminary data.</text>
</comment>
<dbReference type="EMBL" id="QBIY01012792">
    <property type="protein sequence ID" value="RXN16385.1"/>
    <property type="molecule type" value="Genomic_DNA"/>
</dbReference>
<dbReference type="GO" id="GO:0009786">
    <property type="term" value="P:regulation of asymmetric cell division"/>
    <property type="evidence" value="ECO:0007669"/>
    <property type="project" value="TreeGrafter"/>
</dbReference>
<dbReference type="Pfam" id="PF00305">
    <property type="entry name" value="Lipoxygenase"/>
    <property type="match status" value="1"/>
</dbReference>
<dbReference type="STRING" id="84645.A0A498MFY9"/>
<evidence type="ECO:0000256" key="3">
    <source>
        <dbReference type="PROSITE-ProRule" id="PRU00024"/>
    </source>
</evidence>
<feature type="domain" description="Lipoxygenase" evidence="6">
    <location>
        <begin position="968"/>
        <end position="1182"/>
    </location>
</feature>
<evidence type="ECO:0000256" key="4">
    <source>
        <dbReference type="SAM" id="MobiDB-lite"/>
    </source>
</evidence>
<evidence type="ECO:0000313" key="8">
    <source>
        <dbReference type="Proteomes" id="UP000290572"/>
    </source>
</evidence>
<name>A0A498MFY9_LABRO</name>
<evidence type="ECO:0000256" key="2">
    <source>
        <dbReference type="ARBA" id="ARBA00022833"/>
    </source>
</evidence>
<dbReference type="InterPro" id="IPR011989">
    <property type="entry name" value="ARM-like"/>
</dbReference>
<dbReference type="SUPFAM" id="SSF57845">
    <property type="entry name" value="B-box zinc-binding domain"/>
    <property type="match status" value="1"/>
</dbReference>
<reference evidence="7 8" key="1">
    <citation type="submission" date="2018-03" db="EMBL/GenBank/DDBJ databases">
        <title>Draft genome sequence of Rohu Carp (Labeo rohita).</title>
        <authorList>
            <person name="Das P."/>
            <person name="Kushwaha B."/>
            <person name="Joshi C.G."/>
            <person name="Kumar D."/>
            <person name="Nagpure N.S."/>
            <person name="Sahoo L."/>
            <person name="Das S.P."/>
            <person name="Bit A."/>
            <person name="Patnaik S."/>
            <person name="Meher P.K."/>
            <person name="Jayasankar P."/>
            <person name="Koringa P.G."/>
            <person name="Patel N.V."/>
            <person name="Hinsu A.T."/>
            <person name="Kumar R."/>
            <person name="Pandey M."/>
            <person name="Agarwal S."/>
            <person name="Srivastava S."/>
            <person name="Singh M."/>
            <person name="Iquebal M.A."/>
            <person name="Jaiswal S."/>
            <person name="Angadi U.B."/>
            <person name="Kumar N."/>
            <person name="Raza M."/>
            <person name="Shah T.M."/>
            <person name="Rai A."/>
            <person name="Jena J.K."/>
        </authorList>
    </citation>
    <scope>NUCLEOTIDE SEQUENCE [LARGE SCALE GENOMIC DNA]</scope>
    <source>
        <strain evidence="7">DASCIFA01</strain>
        <tissue evidence="7">Testis</tissue>
    </source>
</reference>
<dbReference type="GO" id="GO:0000132">
    <property type="term" value="P:establishment of mitotic spindle orientation"/>
    <property type="evidence" value="ECO:0007669"/>
    <property type="project" value="TreeGrafter"/>
</dbReference>
<dbReference type="SUPFAM" id="SSF48484">
    <property type="entry name" value="Lipoxigenase"/>
    <property type="match status" value="1"/>
</dbReference>
<dbReference type="AlphaFoldDB" id="A0A498MFY9"/>
<keyword evidence="1 3" id="KW-0863">Zinc-finger</keyword>
<dbReference type="InterPro" id="IPR036392">
    <property type="entry name" value="PLAT/LH2_dom_sf"/>
</dbReference>
<evidence type="ECO:0000313" key="7">
    <source>
        <dbReference type="EMBL" id="RXN16385.1"/>
    </source>
</evidence>
<gene>
    <name evidence="7" type="ORF">ROHU_008393</name>
</gene>
<dbReference type="SUPFAM" id="SSF49723">
    <property type="entry name" value="Lipase/lipooxygenase domain (PLAT/LH2 domain)"/>
    <property type="match status" value="1"/>
</dbReference>
<dbReference type="Gene3D" id="2.60.60.20">
    <property type="entry name" value="PLAT/LH2 domain"/>
    <property type="match status" value="1"/>
</dbReference>
<dbReference type="InterPro" id="IPR038205">
    <property type="entry name" value="INSC_LBD_sf"/>
</dbReference>
<evidence type="ECO:0000259" key="6">
    <source>
        <dbReference type="PROSITE" id="PS51393"/>
    </source>
</evidence>
<dbReference type="InterPro" id="IPR016024">
    <property type="entry name" value="ARM-type_fold"/>
</dbReference>
<dbReference type="GO" id="GO:0016702">
    <property type="term" value="F:oxidoreductase activity, acting on single donors with incorporation of molecular oxygen, incorporation of two atoms of oxygen"/>
    <property type="evidence" value="ECO:0007669"/>
    <property type="project" value="InterPro"/>
</dbReference>
<feature type="domain" description="B box-type" evidence="5">
    <location>
        <begin position="558"/>
        <end position="599"/>
    </location>
</feature>
<accession>A0A498MFY9</accession>
<organism evidence="7 8">
    <name type="scientific">Labeo rohita</name>
    <name type="common">Indian major carp</name>
    <name type="synonym">Cyprinus rohita</name>
    <dbReference type="NCBI Taxonomy" id="84645"/>
    <lineage>
        <taxon>Eukaryota</taxon>
        <taxon>Metazoa</taxon>
        <taxon>Chordata</taxon>
        <taxon>Craniata</taxon>
        <taxon>Vertebrata</taxon>
        <taxon>Euteleostomi</taxon>
        <taxon>Actinopterygii</taxon>
        <taxon>Neopterygii</taxon>
        <taxon>Teleostei</taxon>
        <taxon>Ostariophysi</taxon>
        <taxon>Cypriniformes</taxon>
        <taxon>Cyprinidae</taxon>
        <taxon>Labeoninae</taxon>
        <taxon>Labeonini</taxon>
        <taxon>Labeo</taxon>
    </lineage>
</organism>
<dbReference type="InterPro" id="IPR000315">
    <property type="entry name" value="Znf_B-box"/>
</dbReference>
<evidence type="ECO:0000256" key="1">
    <source>
        <dbReference type="ARBA" id="ARBA00022771"/>
    </source>
</evidence>
<dbReference type="Gene3D" id="3.10.450.60">
    <property type="match status" value="1"/>
</dbReference>